<keyword evidence="1" id="KW-1133">Transmembrane helix</keyword>
<proteinExistence type="predicted"/>
<dbReference type="InterPro" id="IPR057687">
    <property type="entry name" value="DUF7927"/>
</dbReference>
<gene>
    <name evidence="6" type="ORF">GCM10009710_18010</name>
</gene>
<feature type="domain" description="DUF7933" evidence="5">
    <location>
        <begin position="272"/>
        <end position="388"/>
    </location>
</feature>
<feature type="domain" description="DUF7927" evidence="4">
    <location>
        <begin position="783"/>
        <end position="914"/>
    </location>
</feature>
<dbReference type="NCBIfam" id="TIGR01451">
    <property type="entry name" value="B_ant_repeat"/>
    <property type="match status" value="1"/>
</dbReference>
<protein>
    <recommendedName>
        <fullName evidence="8">DUF11 domain-containing protein</fullName>
    </recommendedName>
</protein>
<dbReference type="InterPro" id="IPR057693">
    <property type="entry name" value="DUF7933"/>
</dbReference>
<keyword evidence="1" id="KW-0812">Transmembrane</keyword>
<evidence type="ECO:0000259" key="4">
    <source>
        <dbReference type="Pfam" id="PF25549"/>
    </source>
</evidence>
<dbReference type="PANTHER" id="PTHR34819">
    <property type="entry name" value="LARGE CYSTEINE-RICH PERIPLASMIC PROTEIN OMCB"/>
    <property type="match status" value="1"/>
</dbReference>
<feature type="domain" description="DUF7927" evidence="4">
    <location>
        <begin position="671"/>
        <end position="771"/>
    </location>
</feature>
<feature type="domain" description="DUF7927" evidence="4">
    <location>
        <begin position="1599"/>
        <end position="1731"/>
    </location>
</feature>
<dbReference type="Pfam" id="PF20674">
    <property type="entry name" value="SpaA_3"/>
    <property type="match status" value="1"/>
</dbReference>
<dbReference type="Pfam" id="PF25549">
    <property type="entry name" value="DUF7927"/>
    <property type="match status" value="10"/>
</dbReference>
<evidence type="ECO:0000259" key="3">
    <source>
        <dbReference type="Pfam" id="PF20674"/>
    </source>
</evidence>
<dbReference type="PANTHER" id="PTHR34819:SF5">
    <property type="entry name" value="CONSERVED REPEAT DOMAIN PROTEIN"/>
    <property type="match status" value="1"/>
</dbReference>
<feature type="domain" description="DUF7927" evidence="4">
    <location>
        <begin position="1055"/>
        <end position="1188"/>
    </location>
</feature>
<feature type="domain" description="DUF7927" evidence="4">
    <location>
        <begin position="1190"/>
        <end position="1324"/>
    </location>
</feature>
<feature type="chain" id="PRO_5046696520" description="DUF11 domain-containing protein" evidence="2">
    <location>
        <begin position="28"/>
        <end position="1932"/>
    </location>
</feature>
<evidence type="ECO:0000256" key="2">
    <source>
        <dbReference type="SAM" id="SignalP"/>
    </source>
</evidence>
<organism evidence="6 7">
    <name type="scientific">Aeromicrobium alkaliterrae</name>
    <dbReference type="NCBI Taxonomy" id="302168"/>
    <lineage>
        <taxon>Bacteria</taxon>
        <taxon>Bacillati</taxon>
        <taxon>Actinomycetota</taxon>
        <taxon>Actinomycetes</taxon>
        <taxon>Propionibacteriales</taxon>
        <taxon>Nocardioidaceae</taxon>
        <taxon>Aeromicrobium</taxon>
    </lineage>
</organism>
<name>A0ABP4VU38_9ACTN</name>
<feature type="domain" description="DUF7927" evidence="4">
    <location>
        <begin position="1463"/>
        <end position="1596"/>
    </location>
</feature>
<dbReference type="InterPro" id="IPR051172">
    <property type="entry name" value="Chlamydia_OmcB"/>
</dbReference>
<evidence type="ECO:0000259" key="5">
    <source>
        <dbReference type="Pfam" id="PF25564"/>
    </source>
</evidence>
<feature type="domain" description="DUF7927" evidence="4">
    <location>
        <begin position="1734"/>
        <end position="1876"/>
    </location>
</feature>
<comment type="caution">
    <text evidence="6">The sequence shown here is derived from an EMBL/GenBank/DDBJ whole genome shotgun (WGS) entry which is preliminary data.</text>
</comment>
<dbReference type="Proteomes" id="UP001501057">
    <property type="component" value="Unassembled WGS sequence"/>
</dbReference>
<dbReference type="EMBL" id="BAAAME010000004">
    <property type="protein sequence ID" value="GAA1738115.1"/>
    <property type="molecule type" value="Genomic_DNA"/>
</dbReference>
<dbReference type="InterPro" id="IPR047589">
    <property type="entry name" value="DUF11_rpt"/>
</dbReference>
<evidence type="ECO:0000313" key="7">
    <source>
        <dbReference type="Proteomes" id="UP001501057"/>
    </source>
</evidence>
<reference evidence="7" key="1">
    <citation type="journal article" date="2019" name="Int. J. Syst. Evol. Microbiol.">
        <title>The Global Catalogue of Microorganisms (GCM) 10K type strain sequencing project: providing services to taxonomists for standard genome sequencing and annotation.</title>
        <authorList>
            <consortium name="The Broad Institute Genomics Platform"/>
            <consortium name="The Broad Institute Genome Sequencing Center for Infectious Disease"/>
            <person name="Wu L."/>
            <person name="Ma J."/>
        </authorList>
    </citation>
    <scope>NUCLEOTIDE SEQUENCE [LARGE SCALE GENOMIC DNA]</scope>
    <source>
        <strain evidence="7">JCM 13518</strain>
    </source>
</reference>
<evidence type="ECO:0008006" key="8">
    <source>
        <dbReference type="Google" id="ProtNLM"/>
    </source>
</evidence>
<feature type="domain" description="SpaA-like prealbumin fold" evidence="3">
    <location>
        <begin position="403"/>
        <end position="525"/>
    </location>
</feature>
<dbReference type="InterPro" id="IPR048834">
    <property type="entry name" value="SpaA_pre-album"/>
</dbReference>
<feature type="domain" description="DUF7927" evidence="4">
    <location>
        <begin position="918"/>
        <end position="1052"/>
    </location>
</feature>
<accession>A0ABP4VU38</accession>
<dbReference type="RefSeq" id="WP_344200306.1">
    <property type="nucleotide sequence ID" value="NZ_BAAAME010000004.1"/>
</dbReference>
<feature type="domain" description="DUF7927" evidence="4">
    <location>
        <begin position="530"/>
        <end position="659"/>
    </location>
</feature>
<feature type="signal peptide" evidence="2">
    <location>
        <begin position="1"/>
        <end position="27"/>
    </location>
</feature>
<dbReference type="NCBIfam" id="TIGR01167">
    <property type="entry name" value="LPXTG_anchor"/>
    <property type="match status" value="1"/>
</dbReference>
<feature type="domain" description="DUF7927" evidence="4">
    <location>
        <begin position="1327"/>
        <end position="1461"/>
    </location>
</feature>
<keyword evidence="7" id="KW-1185">Reference proteome</keyword>
<dbReference type="Pfam" id="PF25564">
    <property type="entry name" value="DUF7933"/>
    <property type="match status" value="1"/>
</dbReference>
<evidence type="ECO:0000313" key="6">
    <source>
        <dbReference type="EMBL" id="GAA1738115.1"/>
    </source>
</evidence>
<sequence>MRSRIVRSRLVTALAVLLVLSLTVVQPDPYAGTDPQGPTATDDLRPVAAGVPEAPVQVYAEDFEPPPTGAGPAPQGLTAAFPEFGAHAAWLEARACNGIWVNGGPGPAAGFGGCVNAGGDSGYAGIRAMATALGGGNAANHAISSFTHNGISPGAGHVQLLSPQVTAPAQRYYVASLDVANTNCFANPAQMRFFVQTSASTADATADRVYLGSPVTGCPQGAQPNTQVSTLTSPGSIRWAASELRMGLVNMTGTGNGNDAAIDNLRLLDATPSLDKAFSPTIIAPGGVSTLTFTITNTTELASKLDWGFTDTLPAGVRVAANPAIGGTCVDSGGAALTRTAAPGSGTISVSGGDLAVGQTSCTITVAVTSATEGTYVNGPANVTTSFLLPPEDATLVVRAPRITLTKALDGPRGRSGDQFAVAIRTGSATGPLVSSTANAATSGTGATVTAGTGTTGTYVATTTPHVLTESGVAGTDLSLYRGSMTCTDSAGLQPGLPRGQAFTGSVALTPVAGANITCVLTNTAVPGALEVTKASDPASGQAVAPGDTVRYTLTFANRGGQPVQVAHDDVLTDVLDDAEVSGVTSSSPDLTAGLISGRLLVSGTVPVGATYTVTYTATVRDPLPASGDGVLDNYLVPRGSTPPATCDASTRLCTTHPVSGDVSVDKAVQGELRPGGLVTYTLTFTHTGGAAAPVAYTDDLAGVLDDADLTAGPTSSDPGVVAAVDTEQISVTGSIGRGDPVTVTYTVRVKATGFGDAVLDNCVQEDGGDDRACTESPIPGDLEIEKTSDPGSGAPLVRGDTVTYTLTFRNLGGAPVALDHVDDLERLLDDAAVVTGPVSSSPDVTAVRDGSTIAITGEVAGGTTVTVTYSAQVLPEGRGDGVLDNVLLAEGETPPGTCEPTPGQLPTCTTHPVPADLRVAKTVDPASGSVVVPGQVLTYTITVANGGGQAAEVDHTDLLAGVLDDAELTSQPVASDPALTVTPTPLGAGDDRFRITGTVPGGASYSVTYQVTVAAAAERGDSVLGNVVVEGDAEPPEVCEPTSSMCTTNPVSEVVVSKSVTPEAGSVEPGAELTYALRFENRGAVAVPVDHTDHLGGVLDDATLTGGPGFAGGEGHGLAVVPLPFTGERLQVAGDLAAGRTSVVEYTVTVKHADRGDSVLDNYLVEGDAPPDGPCDPATRMCTVTPVAELTVAKSVEPASGSVVVPGQVLTYTLTFANTGGAPAAVDHTDHLVGVLDDAELTSQPVASDPALSVAPSPLGAGDDAFAVSGSVPTGSTISVTYQVTVAAADRGDSVLTNVLVEGDTDPPAECEPGSTTCTTNPVSEIVVSKSVDPASGTVVAPGAELTYALRFENRGAVAVAVDHTDHLAGVLDDAVLSGEPSFVDDASFGLALSPDPFSGDRLDVNGELAAGRTAVVQYTVTVKEDGRGDSVLGNFLVAGDSVPPDACDPSTALCTTNPVAELTVVKSVDPASGSVVTPGQLLTYTLTFANRGGVAAPIDHTDHLTGVLDDATLTSGPAFVGPDGGLSIVEDGQTFTVAGDLAPGASVQVTYRVTVAADSDRGDSVLTNVVVEGDGEPPVECVDGSELPCTTNPVADLGVVKSADPASGTTLVPGDEVTYTLTFTNAGAVPAAIDHTDHLAGVLDDAELVGEPAVVGGSDVVVVSPVSDGSFTVRGELAAGAAVQVTYAVQVRAAALRGDSVLGNFLVAGAGDPPAQCTVTTPTCTEHPVADLAVAKSVDPVSQTQVVTGQTLTYRLTFVNRGGTVIDLAHADHLTDVVDDATLTQAPRVVGDAPGVQVGVVDASGFTVTGRLAAGATAVVEYSVVVKAFADRGDGVLANFLVLRDGTPPTTCEAPPSLIDVLAGGDGATCTTNPVVPPVPVVPTDGLLPSTGGPTVLLLLGGLLLLGLGLLLVRQRRRDPGGRHLAPREP</sequence>
<keyword evidence="2" id="KW-0732">Signal</keyword>
<evidence type="ECO:0000256" key="1">
    <source>
        <dbReference type="SAM" id="Phobius"/>
    </source>
</evidence>
<keyword evidence="1" id="KW-0472">Membrane</keyword>
<feature type="transmembrane region" description="Helical" evidence="1">
    <location>
        <begin position="1898"/>
        <end position="1915"/>
    </location>
</feature>